<keyword evidence="3" id="KW-1185">Reference proteome</keyword>
<proteinExistence type="predicted"/>
<gene>
    <name evidence="2" type="ORF">ACFOD7_15225</name>
</gene>
<protein>
    <submittedName>
        <fullName evidence="2">Uncharacterized protein</fullName>
    </submittedName>
</protein>
<dbReference type="RefSeq" id="WP_207472282.1">
    <property type="nucleotide sequence ID" value="NZ_JAFNAW010000141.1"/>
</dbReference>
<reference evidence="3" key="1">
    <citation type="journal article" date="2019" name="Int. J. Syst. Evol. Microbiol.">
        <title>The Global Catalogue of Microorganisms (GCM) 10K type strain sequencing project: providing services to taxonomists for standard genome sequencing and annotation.</title>
        <authorList>
            <consortium name="The Broad Institute Genomics Platform"/>
            <consortium name="The Broad Institute Genome Sequencing Center for Infectious Disease"/>
            <person name="Wu L."/>
            <person name="Ma J."/>
        </authorList>
    </citation>
    <scope>NUCLEOTIDE SEQUENCE [LARGE SCALE GENOMIC DNA]</scope>
    <source>
        <strain evidence="3">KCTC 52239</strain>
    </source>
</reference>
<evidence type="ECO:0000313" key="3">
    <source>
        <dbReference type="Proteomes" id="UP001595557"/>
    </source>
</evidence>
<dbReference type="Proteomes" id="UP001595557">
    <property type="component" value="Unassembled WGS sequence"/>
</dbReference>
<name>A0ABV7IG41_9RHOB</name>
<sequence>MKQRRDIEDGPGARADTAHDQVGLGDGPNELEIMLCSWQAGLFGSGTIPLLPNLQDGSDLPQTLAGLECRISEMGLMNQVEKRGNAALHADLCKGGRQDEGDDIGKLARMLQKGAGQGATAPKRGIANHDPAALMNRRLKVHEITRQDAVRIRGDIEGDGALGGQVPTEGSCASGRFDEEIIGPHPDLPPELPDALTGGGIRGVEFVERDVSHCGRVLFQLLPSYCADKKVRTDRQRIDVDYGP</sequence>
<organism evidence="2 3">
    <name type="scientific">Paracoccus fontiphilus</name>
    <dbReference type="NCBI Taxonomy" id="1815556"/>
    <lineage>
        <taxon>Bacteria</taxon>
        <taxon>Pseudomonadati</taxon>
        <taxon>Pseudomonadota</taxon>
        <taxon>Alphaproteobacteria</taxon>
        <taxon>Rhodobacterales</taxon>
        <taxon>Paracoccaceae</taxon>
        <taxon>Paracoccus</taxon>
    </lineage>
</organism>
<comment type="caution">
    <text evidence="2">The sequence shown here is derived from an EMBL/GenBank/DDBJ whole genome shotgun (WGS) entry which is preliminary data.</text>
</comment>
<evidence type="ECO:0000256" key="1">
    <source>
        <dbReference type="SAM" id="MobiDB-lite"/>
    </source>
</evidence>
<dbReference type="EMBL" id="JBHRTE010000060">
    <property type="protein sequence ID" value="MFC3169404.1"/>
    <property type="molecule type" value="Genomic_DNA"/>
</dbReference>
<evidence type="ECO:0000313" key="2">
    <source>
        <dbReference type="EMBL" id="MFC3169404.1"/>
    </source>
</evidence>
<accession>A0ABV7IG41</accession>
<feature type="region of interest" description="Disordered" evidence="1">
    <location>
        <begin position="1"/>
        <end position="24"/>
    </location>
</feature>